<organism evidence="1 2">
    <name type="scientific">Scytalidium lignicola</name>
    <name type="common">Hyphomycete</name>
    <dbReference type="NCBI Taxonomy" id="5539"/>
    <lineage>
        <taxon>Eukaryota</taxon>
        <taxon>Fungi</taxon>
        <taxon>Dikarya</taxon>
        <taxon>Ascomycota</taxon>
        <taxon>Pezizomycotina</taxon>
        <taxon>Leotiomycetes</taxon>
        <taxon>Leotiomycetes incertae sedis</taxon>
        <taxon>Scytalidium</taxon>
    </lineage>
</organism>
<dbReference type="AlphaFoldDB" id="A0A3E2HKA0"/>
<protein>
    <submittedName>
        <fullName evidence="1">Uncharacterized protein</fullName>
    </submittedName>
</protein>
<name>A0A3E2HKA0_SCYLI</name>
<reference evidence="1 2" key="1">
    <citation type="submission" date="2018-05" db="EMBL/GenBank/DDBJ databases">
        <title>Draft genome sequence of Scytalidium lignicola DSM 105466, a ubiquitous saprotrophic fungus.</title>
        <authorList>
            <person name="Buettner E."/>
            <person name="Gebauer A.M."/>
            <person name="Hofrichter M."/>
            <person name="Liers C."/>
            <person name="Kellner H."/>
        </authorList>
    </citation>
    <scope>NUCLEOTIDE SEQUENCE [LARGE SCALE GENOMIC DNA]</scope>
    <source>
        <strain evidence="1 2">DSM 105466</strain>
    </source>
</reference>
<gene>
    <name evidence="1" type="ORF">B7463_g2741</name>
</gene>
<sequence>MIRNKPVFAQLVLRIAVAPAGPGRMEFRSRNRRGAAGVAITAVEAVVKAITAAKAGATTLPPPEAGKEEGVHTILFPFLELNWQSKLRLDNHLSWYYW</sequence>
<accession>A0A3E2HKA0</accession>
<keyword evidence="2" id="KW-1185">Reference proteome</keyword>
<feature type="non-terminal residue" evidence="1">
    <location>
        <position position="1"/>
    </location>
</feature>
<dbReference type="Proteomes" id="UP000258309">
    <property type="component" value="Unassembled WGS sequence"/>
</dbReference>
<evidence type="ECO:0000313" key="1">
    <source>
        <dbReference type="EMBL" id="RFU33602.1"/>
    </source>
</evidence>
<feature type="non-terminal residue" evidence="1">
    <location>
        <position position="98"/>
    </location>
</feature>
<evidence type="ECO:0000313" key="2">
    <source>
        <dbReference type="Proteomes" id="UP000258309"/>
    </source>
</evidence>
<comment type="caution">
    <text evidence="1">The sequence shown here is derived from an EMBL/GenBank/DDBJ whole genome shotgun (WGS) entry which is preliminary data.</text>
</comment>
<proteinExistence type="predicted"/>
<dbReference type="EMBL" id="NCSJ02000033">
    <property type="protein sequence ID" value="RFU33602.1"/>
    <property type="molecule type" value="Genomic_DNA"/>
</dbReference>